<dbReference type="GO" id="GO:0008889">
    <property type="term" value="F:glycerophosphodiester phosphodiesterase activity"/>
    <property type="evidence" value="ECO:0007669"/>
    <property type="project" value="UniProtKB-EC"/>
</dbReference>
<dbReference type="InterPro" id="IPR030395">
    <property type="entry name" value="GP_PDE_dom"/>
</dbReference>
<dbReference type="Pfam" id="PF13449">
    <property type="entry name" value="Phytase-like"/>
    <property type="match status" value="2"/>
</dbReference>
<dbReference type="EMBL" id="JAHHHD010000003">
    <property type="protein sequence ID" value="MBW4657960.1"/>
    <property type="molecule type" value="Genomic_DNA"/>
</dbReference>
<feature type="domain" description="GP-PDE" evidence="7">
    <location>
        <begin position="555"/>
        <end position="909"/>
    </location>
</feature>
<evidence type="ECO:0000256" key="6">
    <source>
        <dbReference type="ARBA" id="ARBA00047512"/>
    </source>
</evidence>
<accession>A0A951Q9Z5</accession>
<keyword evidence="3" id="KW-0732">Signal</keyword>
<evidence type="ECO:0000259" key="7">
    <source>
        <dbReference type="PROSITE" id="PS51704"/>
    </source>
</evidence>
<dbReference type="CDD" id="cd08602">
    <property type="entry name" value="GDPD_ScGlpQ1_like"/>
    <property type="match status" value="2"/>
</dbReference>
<dbReference type="GO" id="GO:0006071">
    <property type="term" value="P:glycerol metabolic process"/>
    <property type="evidence" value="ECO:0007669"/>
    <property type="project" value="UniProtKB-KW"/>
</dbReference>
<evidence type="ECO:0000313" key="9">
    <source>
        <dbReference type="Proteomes" id="UP000757435"/>
    </source>
</evidence>
<sequence>MTDVVLKSFASLPADTLAAGPASGKDVSANGRTGPFAGQPVQGFSGVQFFDKDSFWFMPDNGYGAKNNSSDFLLRIYRVDPNFRGTEGGDGSVKIFDNFIQFADPDQKIPFKIVNEGTGDRLLTGADFDIESFVIAEDGTIWIGDEFGPFLLHFDATGKLLDAPIATPNPVNLNTLDGKPPIVIGHRGASGELPEHTLEAYKLAIERGADFIEPDLVATKDGVLIARHEPMLGGTTDVASRPEFADRKTTKILDGVAVEDYFASDFTLAEIKTLRAIMPQGFRTQAFNGVFEIPTFEEVINLVKQAEKETGRKVGIYPETKHPTFHDNLGLSLEEPLLETLDKTGFTDPSRVFIQSFEVANLKELNQKTDIPLVQLYDAFDVNPDGTLIEIRPYDFVVSGDLRTYGDLRTAAGLQEVATYADGIGPWKRMIVSVKEVDANGDGKADDLNNDGVINDADKVTTEPTSLITDAHNAGLLVHPYTFRNEGSFLASDYNGNPVREFEQFINLGVDGYFTDFPGTGDLVRDQITSPFVRSPQNPEVLQTTTFNTLDGKAPIVIGHRGASGERPEHTLAAYKKAIADGADFIEPDLVVTKDGVLIARHEPMLAVLTATGALNTTDTSTDVYLRPEFADRRTTKVLDGVTVTGWFAEDFTLAEIKTLNAIERLPALRGTQFDNDKLKVPTLAEVIDLVQQVEKETGRKIGIYPETKHPTFFAAQGYNTSQLLVETLVEKKFTDPTRIFIQSFEVANLKELNATLMPQAGINIPIVQLFGGSGRPYDFVVSGDTRTYTDLSTPAGLVEIATYAEGIGPNKQRIVPLSTVDFNNDGRPDDLNGDGQISDGDRVTGSPTTLVTDAHQVGLLVHPYTFRNESFFLPDSYNGDPLAEFKQFIELGVDGYFADFPGTGEDARSTFITPAQVSNLGQSRGFEGMAISPDKSTLYPLLEGTVVGDPAGTLRIYKFDVASKQFAGLEGYYKLESATNAIGDFTVINANEYLVIERDNEQGTAAKFKKIYKVDLSQKDADGFVSKVEVADLLNIQDPGDLNHDGSTTYRMPFQTIEDVLVLDKDTILVANDNNYPFSIGRPPAIDNNEIVTLKLATPLNLDDRVGLAGLDRPADALAGSTPSLNRDAADSQFNTPSVRSGELAETSLFNVQVANVQPFPEVLTENSGVGGQLLTAPVAIGLNDSQAIVTLPTSVNTGLSGLS</sequence>
<dbReference type="SUPFAM" id="SSF51695">
    <property type="entry name" value="PLC-like phosphodiesterases"/>
    <property type="match status" value="2"/>
</dbReference>
<dbReference type="GO" id="GO:0042597">
    <property type="term" value="C:periplasmic space"/>
    <property type="evidence" value="ECO:0007669"/>
    <property type="project" value="TreeGrafter"/>
</dbReference>
<evidence type="ECO:0000256" key="5">
    <source>
        <dbReference type="ARBA" id="ARBA00022801"/>
    </source>
</evidence>
<reference evidence="8" key="1">
    <citation type="submission" date="2021-05" db="EMBL/GenBank/DDBJ databases">
        <authorList>
            <person name="Pietrasiak N."/>
            <person name="Ward R."/>
            <person name="Stajich J.E."/>
            <person name="Kurbessoian T."/>
        </authorList>
    </citation>
    <scope>NUCLEOTIDE SEQUENCE</scope>
    <source>
        <strain evidence="8">UHER 2000/2452</strain>
    </source>
</reference>
<dbReference type="PROSITE" id="PS51704">
    <property type="entry name" value="GP_PDE"/>
    <property type="match status" value="2"/>
</dbReference>
<name>A0A951Q9Z5_9CYAN</name>
<evidence type="ECO:0000256" key="1">
    <source>
        <dbReference type="ARBA" id="ARBA00007277"/>
    </source>
</evidence>
<dbReference type="Gene3D" id="3.20.20.190">
    <property type="entry name" value="Phosphatidylinositol (PI) phosphodiesterase"/>
    <property type="match status" value="2"/>
</dbReference>
<dbReference type="Pfam" id="PF03009">
    <property type="entry name" value="GDPD"/>
    <property type="match status" value="2"/>
</dbReference>
<reference evidence="8" key="2">
    <citation type="journal article" date="2022" name="Microbiol. Resour. Announc.">
        <title>Metagenome Sequencing to Explore Phylogenomics of Terrestrial Cyanobacteria.</title>
        <authorList>
            <person name="Ward R.D."/>
            <person name="Stajich J.E."/>
            <person name="Johansen J.R."/>
            <person name="Huntemann M."/>
            <person name="Clum A."/>
            <person name="Foster B."/>
            <person name="Foster B."/>
            <person name="Roux S."/>
            <person name="Palaniappan K."/>
            <person name="Varghese N."/>
            <person name="Mukherjee S."/>
            <person name="Reddy T.B.K."/>
            <person name="Daum C."/>
            <person name="Copeland A."/>
            <person name="Chen I.A."/>
            <person name="Ivanova N.N."/>
            <person name="Kyrpides N.C."/>
            <person name="Shapiro N."/>
            <person name="Eloe-Fadrosh E.A."/>
            <person name="Pietrasiak N."/>
        </authorList>
    </citation>
    <scope>NUCLEOTIDE SEQUENCE</scope>
    <source>
        <strain evidence="8">UHER 2000/2452</strain>
    </source>
</reference>
<dbReference type="EC" id="3.1.4.46" evidence="2"/>
<comment type="catalytic activity">
    <reaction evidence="6">
        <text>a sn-glycero-3-phosphodiester + H2O = an alcohol + sn-glycerol 3-phosphate + H(+)</text>
        <dbReference type="Rhea" id="RHEA:12969"/>
        <dbReference type="ChEBI" id="CHEBI:15377"/>
        <dbReference type="ChEBI" id="CHEBI:15378"/>
        <dbReference type="ChEBI" id="CHEBI:30879"/>
        <dbReference type="ChEBI" id="CHEBI:57597"/>
        <dbReference type="ChEBI" id="CHEBI:83408"/>
        <dbReference type="EC" id="3.1.4.46"/>
    </reaction>
</comment>
<dbReference type="InterPro" id="IPR027372">
    <property type="entry name" value="Phytase-like_dom"/>
</dbReference>
<dbReference type="GO" id="GO:0006629">
    <property type="term" value="P:lipid metabolic process"/>
    <property type="evidence" value="ECO:0007669"/>
    <property type="project" value="InterPro"/>
</dbReference>
<organism evidence="8 9">
    <name type="scientific">Drouetiella hepatica Uher 2000/2452</name>
    <dbReference type="NCBI Taxonomy" id="904376"/>
    <lineage>
        <taxon>Bacteria</taxon>
        <taxon>Bacillati</taxon>
        <taxon>Cyanobacteriota</taxon>
        <taxon>Cyanophyceae</taxon>
        <taxon>Oculatellales</taxon>
        <taxon>Oculatellaceae</taxon>
        <taxon>Drouetiella</taxon>
    </lineage>
</organism>
<dbReference type="PANTHER" id="PTHR43620:SF7">
    <property type="entry name" value="GLYCEROPHOSPHODIESTER PHOSPHODIESTERASE GDPD5-RELATED"/>
    <property type="match status" value="1"/>
</dbReference>
<evidence type="ECO:0000256" key="2">
    <source>
        <dbReference type="ARBA" id="ARBA00012247"/>
    </source>
</evidence>
<dbReference type="InterPro" id="IPR017946">
    <property type="entry name" value="PLC-like_Pdiesterase_TIM-brl"/>
</dbReference>
<comment type="caution">
    <text evidence="8">The sequence shown here is derived from an EMBL/GenBank/DDBJ whole genome shotgun (WGS) entry which is preliminary data.</text>
</comment>
<feature type="domain" description="GP-PDE" evidence="7">
    <location>
        <begin position="181"/>
        <end position="525"/>
    </location>
</feature>
<dbReference type="Proteomes" id="UP000757435">
    <property type="component" value="Unassembled WGS sequence"/>
</dbReference>
<proteinExistence type="inferred from homology"/>
<gene>
    <name evidence="8" type="ORF">KME15_04745</name>
</gene>
<keyword evidence="5" id="KW-0378">Hydrolase</keyword>
<keyword evidence="4" id="KW-0319">Glycerol metabolism</keyword>
<evidence type="ECO:0000313" key="8">
    <source>
        <dbReference type="EMBL" id="MBW4657960.1"/>
    </source>
</evidence>
<evidence type="ECO:0000256" key="3">
    <source>
        <dbReference type="ARBA" id="ARBA00022729"/>
    </source>
</evidence>
<protein>
    <recommendedName>
        <fullName evidence="2">glycerophosphodiester phosphodiesterase</fullName>
        <ecNumber evidence="2">3.1.4.46</ecNumber>
    </recommendedName>
</protein>
<dbReference type="PANTHER" id="PTHR43620">
    <property type="entry name" value="GLYCEROPHOSPHORYL DIESTER PHOSPHODIESTERASE"/>
    <property type="match status" value="1"/>
</dbReference>
<dbReference type="AlphaFoldDB" id="A0A951Q9Z5"/>
<evidence type="ECO:0000256" key="4">
    <source>
        <dbReference type="ARBA" id="ARBA00022798"/>
    </source>
</evidence>
<comment type="similarity">
    <text evidence="1">Belongs to the glycerophosphoryl diester phosphodiesterase family.</text>
</comment>